<name>A0ABN3QXC4_9ACTN</name>
<comment type="caution">
    <text evidence="1">The sequence shown here is derived from an EMBL/GenBank/DDBJ whole genome shotgun (WGS) entry which is preliminary data.</text>
</comment>
<evidence type="ECO:0000313" key="2">
    <source>
        <dbReference type="Proteomes" id="UP001501509"/>
    </source>
</evidence>
<gene>
    <name evidence="1" type="ORF">GCM10010411_91900</name>
</gene>
<evidence type="ECO:0000313" key="1">
    <source>
        <dbReference type="EMBL" id="GAA2637753.1"/>
    </source>
</evidence>
<dbReference type="Pfam" id="PF19680">
    <property type="entry name" value="DUF6182"/>
    <property type="match status" value="1"/>
</dbReference>
<protein>
    <submittedName>
        <fullName evidence="1">Uncharacterized protein</fullName>
    </submittedName>
</protein>
<reference evidence="1 2" key="1">
    <citation type="journal article" date="2019" name="Int. J. Syst. Evol. Microbiol.">
        <title>The Global Catalogue of Microorganisms (GCM) 10K type strain sequencing project: providing services to taxonomists for standard genome sequencing and annotation.</title>
        <authorList>
            <consortium name="The Broad Institute Genomics Platform"/>
            <consortium name="The Broad Institute Genome Sequencing Center for Infectious Disease"/>
            <person name="Wu L."/>
            <person name="Ma J."/>
        </authorList>
    </citation>
    <scope>NUCLEOTIDE SEQUENCE [LARGE SCALE GENOMIC DNA]</scope>
    <source>
        <strain evidence="1 2">JCM 6833</strain>
    </source>
</reference>
<keyword evidence="2" id="KW-1185">Reference proteome</keyword>
<proteinExistence type="predicted"/>
<sequence length="218" mass="23816">MPSQDVLRTQFEARIARVGQARPTPSTARHIGAIAVLRDFDAGAFVSSALAFARTLDQRQAAIWYGSFTRTIFLAGDPRNLTERHPCAYASPDGDVAWYGPGPLAEYASLRRLLRPWRGSRGVPVPFTQEISIAGQDAAGRARLDVPAMDLTVEDYLVNVNHLVVEAALDGLLAGVGRLVIRHLPAQPGRSGDHERIRVVRDPLSPQRLRAYAFLSVG</sequence>
<dbReference type="Proteomes" id="UP001501509">
    <property type="component" value="Unassembled WGS sequence"/>
</dbReference>
<accession>A0ABN3QXC4</accession>
<organism evidence="1 2">
    <name type="scientific">Actinomadura fulvescens</name>
    <dbReference type="NCBI Taxonomy" id="46160"/>
    <lineage>
        <taxon>Bacteria</taxon>
        <taxon>Bacillati</taxon>
        <taxon>Actinomycetota</taxon>
        <taxon>Actinomycetes</taxon>
        <taxon>Streptosporangiales</taxon>
        <taxon>Thermomonosporaceae</taxon>
        <taxon>Actinomadura</taxon>
    </lineage>
</organism>
<dbReference type="InterPro" id="IPR045754">
    <property type="entry name" value="DUF6182"/>
</dbReference>
<dbReference type="RefSeq" id="WP_344549103.1">
    <property type="nucleotide sequence ID" value="NZ_BAAATD010000023.1"/>
</dbReference>
<dbReference type="EMBL" id="BAAATD010000023">
    <property type="protein sequence ID" value="GAA2637753.1"/>
    <property type="molecule type" value="Genomic_DNA"/>
</dbReference>